<accession>A0A7J0A5M8</accession>
<evidence type="ECO:0000313" key="2">
    <source>
        <dbReference type="Proteomes" id="UP000491181"/>
    </source>
</evidence>
<comment type="caution">
    <text evidence="1">The sequence shown here is derived from an EMBL/GenBank/DDBJ whole genome shotgun (WGS) entry which is preliminary data.</text>
</comment>
<dbReference type="Proteomes" id="UP000491181">
    <property type="component" value="Unassembled WGS sequence"/>
</dbReference>
<sequence length="53" mass="6073">MKIDLLLRLATYSLGDGKSQSGFPFCLCLTRRYDWYVPISWISEINVVAFGDI</sequence>
<proteinExistence type="predicted"/>
<name>A0A7J0A5M8_9BACE</name>
<reference evidence="1 2" key="1">
    <citation type="journal article" date="2020" name="Microbiome">
        <title>Single-cell genomics of uncultured bacteria reveals dietary fiber responders in the mouse gut microbiota.</title>
        <authorList>
            <person name="Chijiiwa R."/>
            <person name="Hosokawa M."/>
            <person name="Kogawa M."/>
            <person name="Nishikawa Y."/>
            <person name="Ide K."/>
            <person name="Sakanashi C."/>
            <person name="Takahashi K."/>
            <person name="Takeyama H."/>
        </authorList>
    </citation>
    <scope>NUCLEOTIDE SEQUENCE [LARGE SCALE GENOMIC DNA]</scope>
    <source>
        <strain evidence="1">IMSAGC_001</strain>
    </source>
</reference>
<protein>
    <submittedName>
        <fullName evidence="1">Uncharacterized protein</fullName>
    </submittedName>
</protein>
<dbReference type="EMBL" id="BLLS01000096">
    <property type="protein sequence ID" value="GFH87456.1"/>
    <property type="molecule type" value="Genomic_DNA"/>
</dbReference>
<gene>
    <name evidence="1" type="ORF">IMSAGC001_02881</name>
</gene>
<dbReference type="AlphaFoldDB" id="A0A7J0A5M8"/>
<evidence type="ECO:0000313" key="1">
    <source>
        <dbReference type="EMBL" id="GFH87456.1"/>
    </source>
</evidence>
<organism evidence="1 2">
    <name type="scientific">Bacteroides acidifaciens</name>
    <dbReference type="NCBI Taxonomy" id="85831"/>
    <lineage>
        <taxon>Bacteria</taxon>
        <taxon>Pseudomonadati</taxon>
        <taxon>Bacteroidota</taxon>
        <taxon>Bacteroidia</taxon>
        <taxon>Bacteroidales</taxon>
        <taxon>Bacteroidaceae</taxon>
        <taxon>Bacteroides</taxon>
    </lineage>
</organism>